<dbReference type="InterPro" id="IPR012292">
    <property type="entry name" value="Globin/Proto"/>
</dbReference>
<evidence type="ECO:0000259" key="2">
    <source>
        <dbReference type="PROSITE" id="PS01033"/>
    </source>
</evidence>
<dbReference type="InterPro" id="IPR009050">
    <property type="entry name" value="Globin-like_sf"/>
</dbReference>
<dbReference type="Gene3D" id="1.10.490.10">
    <property type="entry name" value="Globins"/>
    <property type="match status" value="1"/>
</dbReference>
<dbReference type="GO" id="GO:0020037">
    <property type="term" value="F:heme binding"/>
    <property type="evidence" value="ECO:0007669"/>
    <property type="project" value="InterPro"/>
</dbReference>
<comment type="similarity">
    <text evidence="1">Belongs to the globin family.</text>
</comment>
<protein>
    <recommendedName>
        <fullName evidence="2">Globin domain-containing protein</fullName>
    </recommendedName>
</protein>
<dbReference type="AlphaFoldDB" id="A0A508TKA2"/>
<sequence>MTSSPNPIEHSFELAAARCDDLTPQVYRRLFREHPEAQAMFRSEGSESVKGSMLSLTIEAIIDFAGERRGHFRMIECEVSSHDAYGTPRDLFVAFFAVIADELREMLGAQWSDEIDAAWHKLLRDIDAVVLQQKHLAGETP</sequence>
<dbReference type="OrthoDB" id="7594567at2"/>
<comment type="caution">
    <text evidence="3">The sequence shown here is derived from an EMBL/GenBank/DDBJ whole genome shotgun (WGS) entry which is preliminary data.</text>
</comment>
<keyword evidence="1" id="KW-0408">Iron</keyword>
<dbReference type="Proteomes" id="UP000328092">
    <property type="component" value="Unassembled WGS sequence"/>
</dbReference>
<dbReference type="Pfam" id="PF00042">
    <property type="entry name" value="Globin"/>
    <property type="match status" value="1"/>
</dbReference>
<evidence type="ECO:0000313" key="4">
    <source>
        <dbReference type="Proteomes" id="UP000328092"/>
    </source>
</evidence>
<keyword evidence="1" id="KW-0813">Transport</keyword>
<name>A0A508TKA2_9BRAD</name>
<dbReference type="InterPro" id="IPR000971">
    <property type="entry name" value="Globin"/>
</dbReference>
<keyword evidence="1" id="KW-0561">Oxygen transport</keyword>
<keyword evidence="4" id="KW-1185">Reference proteome</keyword>
<dbReference type="InterPro" id="IPR044399">
    <property type="entry name" value="Mb-like_M"/>
</dbReference>
<proteinExistence type="inferred from homology"/>
<keyword evidence="1" id="KW-0479">Metal-binding</keyword>
<keyword evidence="1" id="KW-0349">Heme</keyword>
<dbReference type="CDD" id="cd01040">
    <property type="entry name" value="Mb-like"/>
    <property type="match status" value="1"/>
</dbReference>
<gene>
    <name evidence="3" type="ORF">CI1B_55790</name>
</gene>
<dbReference type="GO" id="GO:0019825">
    <property type="term" value="F:oxygen binding"/>
    <property type="evidence" value="ECO:0007669"/>
    <property type="project" value="InterPro"/>
</dbReference>
<reference evidence="3" key="1">
    <citation type="submission" date="2019-02" db="EMBL/GenBank/DDBJ databases">
        <authorList>
            <person name="Pothier F.J."/>
        </authorList>
    </citation>
    <scope>NUCLEOTIDE SEQUENCE</scope>
    <source>
        <strain evidence="3">CI-1B</strain>
    </source>
</reference>
<evidence type="ECO:0000256" key="1">
    <source>
        <dbReference type="RuleBase" id="RU000356"/>
    </source>
</evidence>
<dbReference type="GO" id="GO:0005344">
    <property type="term" value="F:oxygen carrier activity"/>
    <property type="evidence" value="ECO:0007669"/>
    <property type="project" value="UniProtKB-KW"/>
</dbReference>
<evidence type="ECO:0000313" key="3">
    <source>
        <dbReference type="EMBL" id="VIO74800.1"/>
    </source>
</evidence>
<feature type="domain" description="Globin" evidence="2">
    <location>
        <begin position="1"/>
        <end position="135"/>
    </location>
</feature>
<dbReference type="PROSITE" id="PS01033">
    <property type="entry name" value="GLOBIN"/>
    <property type="match status" value="1"/>
</dbReference>
<organism evidence="3 4">
    <name type="scientific">Bradyrhizobium ivorense</name>
    <dbReference type="NCBI Taxonomy" id="2511166"/>
    <lineage>
        <taxon>Bacteria</taxon>
        <taxon>Pseudomonadati</taxon>
        <taxon>Pseudomonadota</taxon>
        <taxon>Alphaproteobacteria</taxon>
        <taxon>Hyphomicrobiales</taxon>
        <taxon>Nitrobacteraceae</taxon>
        <taxon>Bradyrhizobium</taxon>
    </lineage>
</organism>
<dbReference type="EMBL" id="CAADFC020000022">
    <property type="protein sequence ID" value="VIO74800.1"/>
    <property type="molecule type" value="Genomic_DNA"/>
</dbReference>
<dbReference type="SUPFAM" id="SSF46458">
    <property type="entry name" value="Globin-like"/>
    <property type="match status" value="1"/>
</dbReference>
<accession>A0A508TKA2</accession>
<dbReference type="RefSeq" id="WP_139483880.1">
    <property type="nucleotide sequence ID" value="NZ_CAADFB020000028.1"/>
</dbReference>